<comment type="caution">
    <text evidence="3">The sequence shown here is derived from an EMBL/GenBank/DDBJ whole genome shotgun (WGS) entry which is preliminary data.</text>
</comment>
<sequence>MPSIVPPVVPSGRLSAADQPTIKTGTGLELRPWTARDAPLLYAARQDEGVRRWSMRAIDSVSEAEELIASFGSGWKAEKSAAWAVTRDGEVLGHVGLRTISLDDGVAECAYWVLPAARGRGIAPQSLLALSNWCFETVGLHRIELYHSTRNAASCQVAEKTGYALEGTLREALRHEDGWHDMHIHARLDERD</sequence>
<dbReference type="SUPFAM" id="SSF55729">
    <property type="entry name" value="Acyl-CoA N-acyltransferases (Nat)"/>
    <property type="match status" value="1"/>
</dbReference>
<dbReference type="EMBL" id="JAGEOJ010000001">
    <property type="protein sequence ID" value="MBO2446140.1"/>
    <property type="molecule type" value="Genomic_DNA"/>
</dbReference>
<dbReference type="PANTHER" id="PTHR43441">
    <property type="entry name" value="RIBOSOMAL-PROTEIN-SERINE ACETYLTRANSFERASE"/>
    <property type="match status" value="1"/>
</dbReference>
<dbReference type="GO" id="GO:0005737">
    <property type="term" value="C:cytoplasm"/>
    <property type="evidence" value="ECO:0007669"/>
    <property type="project" value="TreeGrafter"/>
</dbReference>
<organism evidence="3 4">
    <name type="scientific">Actinomadura barringtoniae</name>
    <dbReference type="NCBI Taxonomy" id="1427535"/>
    <lineage>
        <taxon>Bacteria</taxon>
        <taxon>Bacillati</taxon>
        <taxon>Actinomycetota</taxon>
        <taxon>Actinomycetes</taxon>
        <taxon>Streptosporangiales</taxon>
        <taxon>Thermomonosporaceae</taxon>
        <taxon>Actinomadura</taxon>
    </lineage>
</organism>
<protein>
    <submittedName>
        <fullName evidence="3">GNAT family N-acetyltransferase</fullName>
    </submittedName>
</protein>
<proteinExistence type="predicted"/>
<dbReference type="PANTHER" id="PTHR43441:SF10">
    <property type="entry name" value="ACETYLTRANSFERASE"/>
    <property type="match status" value="1"/>
</dbReference>
<dbReference type="Proteomes" id="UP000669179">
    <property type="component" value="Unassembled WGS sequence"/>
</dbReference>
<evidence type="ECO:0000313" key="4">
    <source>
        <dbReference type="Proteomes" id="UP000669179"/>
    </source>
</evidence>
<dbReference type="Gene3D" id="3.40.630.30">
    <property type="match status" value="1"/>
</dbReference>
<dbReference type="CDD" id="cd04301">
    <property type="entry name" value="NAT_SF"/>
    <property type="match status" value="1"/>
</dbReference>
<evidence type="ECO:0000256" key="1">
    <source>
        <dbReference type="SAM" id="MobiDB-lite"/>
    </source>
</evidence>
<dbReference type="RefSeq" id="WP_208253705.1">
    <property type="nucleotide sequence ID" value="NZ_JAGEOJ010000001.1"/>
</dbReference>
<feature type="domain" description="N-acetyltransferase" evidence="2">
    <location>
        <begin position="28"/>
        <end position="191"/>
    </location>
</feature>
<name>A0A939T7R5_9ACTN</name>
<dbReference type="Pfam" id="PF13302">
    <property type="entry name" value="Acetyltransf_3"/>
    <property type="match status" value="1"/>
</dbReference>
<reference evidence="3" key="1">
    <citation type="submission" date="2021-03" db="EMBL/GenBank/DDBJ databases">
        <authorList>
            <person name="Kanchanasin P."/>
            <person name="Saeng-In P."/>
            <person name="Phongsopitanun W."/>
            <person name="Yuki M."/>
            <person name="Kudo T."/>
            <person name="Ohkuma M."/>
            <person name="Tanasupawat S."/>
        </authorList>
    </citation>
    <scope>NUCLEOTIDE SEQUENCE</scope>
    <source>
        <strain evidence="3">GKU 128</strain>
    </source>
</reference>
<evidence type="ECO:0000259" key="2">
    <source>
        <dbReference type="PROSITE" id="PS51186"/>
    </source>
</evidence>
<dbReference type="AlphaFoldDB" id="A0A939T7R5"/>
<dbReference type="PROSITE" id="PS51186">
    <property type="entry name" value="GNAT"/>
    <property type="match status" value="1"/>
</dbReference>
<evidence type="ECO:0000313" key="3">
    <source>
        <dbReference type="EMBL" id="MBO2446140.1"/>
    </source>
</evidence>
<accession>A0A939T7R5</accession>
<keyword evidence="4" id="KW-1185">Reference proteome</keyword>
<dbReference type="InterPro" id="IPR016181">
    <property type="entry name" value="Acyl_CoA_acyltransferase"/>
</dbReference>
<feature type="region of interest" description="Disordered" evidence="1">
    <location>
        <begin position="1"/>
        <end position="20"/>
    </location>
</feature>
<dbReference type="GO" id="GO:0008999">
    <property type="term" value="F:protein-N-terminal-alanine acetyltransferase activity"/>
    <property type="evidence" value="ECO:0007669"/>
    <property type="project" value="TreeGrafter"/>
</dbReference>
<dbReference type="GO" id="GO:1990189">
    <property type="term" value="F:protein N-terminal-serine acetyltransferase activity"/>
    <property type="evidence" value="ECO:0007669"/>
    <property type="project" value="TreeGrafter"/>
</dbReference>
<gene>
    <name evidence="3" type="ORF">J4573_03495</name>
</gene>
<dbReference type="InterPro" id="IPR051908">
    <property type="entry name" value="Ribosomal_N-acetyltransferase"/>
</dbReference>
<dbReference type="InterPro" id="IPR000182">
    <property type="entry name" value="GNAT_dom"/>
</dbReference>